<protein>
    <submittedName>
        <fullName evidence="1">Bacillithiol system protein YtxJ</fullName>
    </submittedName>
</protein>
<dbReference type="Pfam" id="PF11009">
    <property type="entry name" value="BrxC"/>
    <property type="match status" value="1"/>
</dbReference>
<dbReference type="EMBL" id="FNUG01000002">
    <property type="protein sequence ID" value="SEE71368.1"/>
    <property type="molecule type" value="Genomic_DNA"/>
</dbReference>
<dbReference type="Proteomes" id="UP000199448">
    <property type="component" value="Unassembled WGS sequence"/>
</dbReference>
<dbReference type="InterPro" id="IPR022551">
    <property type="entry name" value="BrxC"/>
</dbReference>
<dbReference type="SUPFAM" id="SSF52833">
    <property type="entry name" value="Thioredoxin-like"/>
    <property type="match status" value="1"/>
</dbReference>
<proteinExistence type="predicted"/>
<accession>A0A1H5L563</accession>
<organism evidence="1 2">
    <name type="scientific">Salinimicrobium catena</name>
    <dbReference type="NCBI Taxonomy" id="390640"/>
    <lineage>
        <taxon>Bacteria</taxon>
        <taxon>Pseudomonadati</taxon>
        <taxon>Bacteroidota</taxon>
        <taxon>Flavobacteriia</taxon>
        <taxon>Flavobacteriales</taxon>
        <taxon>Flavobacteriaceae</taxon>
        <taxon>Salinimicrobium</taxon>
    </lineage>
</organism>
<dbReference type="RefSeq" id="WP_093112453.1">
    <property type="nucleotide sequence ID" value="NZ_FNGG01000002.1"/>
</dbReference>
<dbReference type="Gene3D" id="3.40.30.10">
    <property type="entry name" value="Glutaredoxin"/>
    <property type="match status" value="1"/>
</dbReference>
<evidence type="ECO:0000313" key="1">
    <source>
        <dbReference type="EMBL" id="SEE71368.1"/>
    </source>
</evidence>
<dbReference type="AlphaFoldDB" id="A0A1H5L563"/>
<keyword evidence="2" id="KW-1185">Reference proteome</keyword>
<reference evidence="1 2" key="1">
    <citation type="submission" date="2016-10" db="EMBL/GenBank/DDBJ databases">
        <authorList>
            <person name="de Groot N.N."/>
        </authorList>
    </citation>
    <scope>NUCLEOTIDE SEQUENCE [LARGE SCALE GENOMIC DNA]</scope>
    <source>
        <strain evidence="1 2">DSM 23553</strain>
    </source>
</reference>
<gene>
    <name evidence="1" type="ORF">SAMN04488034_102109</name>
</gene>
<dbReference type="STRING" id="390640.SAMN04488034_102109"/>
<dbReference type="InterPro" id="IPR036249">
    <property type="entry name" value="Thioredoxin-like_sf"/>
</dbReference>
<dbReference type="NCBIfam" id="TIGR04019">
    <property type="entry name" value="B_thiol_YtxJ"/>
    <property type="match status" value="1"/>
</dbReference>
<dbReference type="OrthoDB" id="677051at2"/>
<evidence type="ECO:0000313" key="2">
    <source>
        <dbReference type="Proteomes" id="UP000199448"/>
    </source>
</evidence>
<sequence>MGLFDKVFKSQRDISKDEIREVPWHSLTDSQQLDKIESESKEKCVTIFKHSTRCGISRMVLNNFERNFDLHEEDHKMYFLDLLANREISNQVADRFDVRHESPQLIILRDGKVVHHASHQSIDVEDLKKHL</sequence>
<name>A0A1H5L563_9FLAO</name>